<organism evidence="2 3">
    <name type="scientific">Cytobacillus firmus</name>
    <name type="common">Bacillus firmus</name>
    <dbReference type="NCBI Taxonomy" id="1399"/>
    <lineage>
        <taxon>Bacteria</taxon>
        <taxon>Bacillati</taxon>
        <taxon>Bacillota</taxon>
        <taxon>Bacilli</taxon>
        <taxon>Bacillales</taxon>
        <taxon>Bacillaceae</taxon>
        <taxon>Cytobacillus</taxon>
    </lineage>
</organism>
<dbReference type="PANTHER" id="PTHR32432:SF3">
    <property type="entry name" value="ETHANOLAMINE UTILIZATION PROTEIN EUTJ"/>
    <property type="match status" value="1"/>
</dbReference>
<accession>A0AA46P0L2</accession>
<dbReference type="InterPro" id="IPR050696">
    <property type="entry name" value="FtsA/MreB"/>
</dbReference>
<dbReference type="RefSeq" id="WP_048010838.1">
    <property type="nucleotide sequence ID" value="NZ_CP107027.1"/>
</dbReference>
<reference evidence="2" key="1">
    <citation type="submission" date="2022-10" db="EMBL/GenBank/DDBJ databases">
        <title>Mechanism of multi-heavy metal repair in Cytobacillus Firmus M7.</title>
        <authorList>
            <person name="Li X."/>
            <person name="Yu C."/>
        </authorList>
    </citation>
    <scope>NUCLEOTIDE SEQUENCE</scope>
    <source>
        <strain evidence="2">M7</strain>
    </source>
</reference>
<dbReference type="AlphaFoldDB" id="A0AA46P0L2"/>
<sequence length="727" mass="79341">MDEQKKLFALDIGTRTVVGIILEEEGGQYHVKDIMIREHAERAMLDGQIHDVPAVSKIIAEIRDDLEVKHGPLNKVCVAAAGRALKTERSKTSITIKGKPMMKKQDILHLELSAVQQAQAIAAEKQAAEKSYYYYCVGYSVLYYRLDGEEIGSLIDQQGDEASVEIIATFLPKVVVESLISALQRAGLEMEALTLEPIAAINVLIPPSMRRLNVALVDIGAGTSDIAITDLGTVTAFGMVPVAGDEITEAISDQLLLDFPLAEKAKRDLHVSDTITVTDILGFQSEISREETIEKISPALERLTNSICEEILRLNNRPPKAVMLAGGGSLTPGLPKRIANRLGLPANRVAIRGIDAIGGLNLPDNTDRGPELVTPIGIAIAAKKAPVQYCTVYVNDQPVRLFEVKNLTVGDCLLAAGIKMNKLYGKPGLAMIINLNGQNITIPGCHGEKAPVITRNSLPSALDEEIKSGDIITVSKGRDGLPAEVCIKDLIDEVPEKSITINGKQYTIHPAITCNEKVVPLEQTLADRDKVECRVSETAEEILTILSLNNLLNELKPFRISINGKETFLPRHSGKLYKNGLEVNCHSIVEDGDNLRIEKGNTLTVKELADIKQLALQESIPVIFNSKKIELSRGILEFQREGAVLTEDDIISAGDAITIMKKPRSPFIFQDIFSHVNVDMPASSSGGFILLKNGKKTSFHESVEPGDHLKIVWPSINNKQHSTIKYS</sequence>
<evidence type="ECO:0000313" key="3">
    <source>
        <dbReference type="Proteomes" id="UP001163104"/>
    </source>
</evidence>
<dbReference type="InterPro" id="IPR043129">
    <property type="entry name" value="ATPase_NBD"/>
</dbReference>
<evidence type="ECO:0000313" key="2">
    <source>
        <dbReference type="EMBL" id="UYG94247.1"/>
    </source>
</evidence>
<evidence type="ECO:0000259" key="1">
    <source>
        <dbReference type="SMART" id="SM00842"/>
    </source>
</evidence>
<dbReference type="EMBL" id="CP107027">
    <property type="protein sequence ID" value="UYG94247.1"/>
    <property type="molecule type" value="Genomic_DNA"/>
</dbReference>
<dbReference type="SUPFAM" id="SSF53067">
    <property type="entry name" value="Actin-like ATPase domain"/>
    <property type="match status" value="2"/>
</dbReference>
<dbReference type="PANTHER" id="PTHR32432">
    <property type="entry name" value="CELL DIVISION PROTEIN FTSA-RELATED"/>
    <property type="match status" value="1"/>
</dbReference>
<dbReference type="Proteomes" id="UP001163104">
    <property type="component" value="Chromosome"/>
</dbReference>
<proteinExistence type="predicted"/>
<dbReference type="Gene3D" id="3.30.420.40">
    <property type="match status" value="2"/>
</dbReference>
<dbReference type="SMART" id="SM00842">
    <property type="entry name" value="FtsA"/>
    <property type="match status" value="1"/>
</dbReference>
<feature type="domain" description="SHS2" evidence="1">
    <location>
        <begin position="7"/>
        <end position="204"/>
    </location>
</feature>
<name>A0AA46P0L2_CYTFI</name>
<dbReference type="Gene3D" id="3.30.1490.300">
    <property type="match status" value="1"/>
</dbReference>
<dbReference type="Pfam" id="PF14450">
    <property type="entry name" value="FtsA"/>
    <property type="match status" value="1"/>
</dbReference>
<dbReference type="CDD" id="cd24004">
    <property type="entry name" value="ASKHA_NBD_PilM-like"/>
    <property type="match status" value="1"/>
</dbReference>
<protein>
    <submittedName>
        <fullName evidence="2">Pilus assembly protein PilM</fullName>
    </submittedName>
</protein>
<gene>
    <name evidence="2" type="primary">pilM</name>
    <name evidence="2" type="ORF">OD459_18965</name>
</gene>
<dbReference type="GO" id="GO:0051301">
    <property type="term" value="P:cell division"/>
    <property type="evidence" value="ECO:0007669"/>
    <property type="project" value="InterPro"/>
</dbReference>
<dbReference type="InterPro" id="IPR003494">
    <property type="entry name" value="SHS2_FtsA"/>
</dbReference>